<evidence type="ECO:0000313" key="3">
    <source>
        <dbReference type="Proteomes" id="UP000238322"/>
    </source>
</evidence>
<dbReference type="OrthoDB" id="291185at2"/>
<name>A0A2S8FKF3_9BACT</name>
<accession>A0A2S8FKF3</accession>
<feature type="region of interest" description="Disordered" evidence="1">
    <location>
        <begin position="141"/>
        <end position="252"/>
    </location>
</feature>
<evidence type="ECO:0000313" key="2">
    <source>
        <dbReference type="EMBL" id="PQO32637.1"/>
    </source>
</evidence>
<reference evidence="2 3" key="1">
    <citation type="submission" date="2018-02" db="EMBL/GenBank/DDBJ databases">
        <title>Comparative genomes isolates from brazilian mangrove.</title>
        <authorList>
            <person name="Araujo J.E."/>
            <person name="Taketani R.G."/>
            <person name="Silva M.C.P."/>
            <person name="Loureco M.V."/>
            <person name="Andreote F.D."/>
        </authorList>
    </citation>
    <scope>NUCLEOTIDE SEQUENCE [LARGE SCALE GENOMIC DNA]</scope>
    <source>
        <strain evidence="2 3">Hex-1 MGV</strain>
    </source>
</reference>
<protein>
    <submittedName>
        <fullName evidence="2">Uncharacterized protein</fullName>
    </submittedName>
</protein>
<dbReference type="EMBL" id="PUHY01000012">
    <property type="protein sequence ID" value="PQO32637.1"/>
    <property type="molecule type" value="Genomic_DNA"/>
</dbReference>
<evidence type="ECO:0000256" key="1">
    <source>
        <dbReference type="SAM" id="MobiDB-lite"/>
    </source>
</evidence>
<organism evidence="2 3">
    <name type="scientific">Blastopirellula marina</name>
    <dbReference type="NCBI Taxonomy" id="124"/>
    <lineage>
        <taxon>Bacteria</taxon>
        <taxon>Pseudomonadati</taxon>
        <taxon>Planctomycetota</taxon>
        <taxon>Planctomycetia</taxon>
        <taxon>Pirellulales</taxon>
        <taxon>Pirellulaceae</taxon>
        <taxon>Blastopirellula</taxon>
    </lineage>
</organism>
<gene>
    <name evidence="2" type="ORF">C5Y83_20750</name>
</gene>
<dbReference type="Proteomes" id="UP000238322">
    <property type="component" value="Unassembled WGS sequence"/>
</dbReference>
<dbReference type="RefSeq" id="WP_105331648.1">
    <property type="nucleotide sequence ID" value="NZ_PUHY01000012.1"/>
</dbReference>
<comment type="caution">
    <text evidence="2">The sequence shown here is derived from an EMBL/GenBank/DDBJ whole genome shotgun (WGS) entry which is preliminary data.</text>
</comment>
<proteinExistence type="predicted"/>
<dbReference type="AlphaFoldDB" id="A0A2S8FKF3"/>
<feature type="compositionally biased region" description="Basic and acidic residues" evidence="1">
    <location>
        <begin position="156"/>
        <end position="199"/>
    </location>
</feature>
<feature type="compositionally biased region" description="Basic and acidic residues" evidence="1">
    <location>
        <begin position="224"/>
        <end position="243"/>
    </location>
</feature>
<sequence>MYGPTYFQYVRSHWLDYSIQRESLLGPVCYDVRLKSGFVSEVGDNWQVYVITDMNPEKSEASNRQELLLVDQWGSIVKRDLQTDVGAIQSTHLVPQDGYAMLEVIRHVPGDLFAAEIVHYQVTSQQIAMVESETKRFNPGWRWNFGPPHEGPPGPRDFDHRWRGRGRGDDRDPDFRNRGDADADSRPRRGPRPEPEYHTGDVAQSRNDRSRAASKVNGGNFQRSKYEEDMQRSRPMGSDDKGLLDVGSLGGA</sequence>